<protein>
    <submittedName>
        <fullName evidence="1">Uncharacterized protein</fullName>
    </submittedName>
</protein>
<dbReference type="GO" id="GO:0016020">
    <property type="term" value="C:membrane"/>
    <property type="evidence" value="ECO:0007669"/>
    <property type="project" value="InterPro"/>
</dbReference>
<dbReference type="EMBL" id="OB660133">
    <property type="protein sequence ID" value="CAD7222982.1"/>
    <property type="molecule type" value="Genomic_DNA"/>
</dbReference>
<gene>
    <name evidence="1" type="ORF">CTOB1V02_LOCUS977</name>
</gene>
<sequence length="358" mass="40218">MDCCCAKVRRPMSVISIPSSTKDKKHDHSLDDTANIALVGVHSEYPCNAAEDKNAAPSSKTIKPHKPNVGYRLGRRKALFEKRKRISDYALVMGMFGIIVMVLENELSSAGMYSKGSIYSTALKTLVTVSTVILLGLIVAYHGLEIQLFMIDNCADDWRVAMTWQRVAQITTELVVCAVHPIPGEYYFMWTTKLNNANRAPVEHAKFVPVDVTLSLPMFLRLYLICRVMLLHSKLFTDASSRLRKVKLDQRKLLDNASTITDMAKTQTSMYESLSDMSARQEVLDSRMASIEEKLQALQEQVESLPETMRRIVRQCTQPQPAPATAEKSNLLHPEMAISRGPNIPPRPVWAVPPMNNR</sequence>
<dbReference type="GO" id="GO:0016286">
    <property type="term" value="F:small conductance calcium-activated potassium channel activity"/>
    <property type="evidence" value="ECO:0007669"/>
    <property type="project" value="InterPro"/>
</dbReference>
<dbReference type="OrthoDB" id="73653at2759"/>
<dbReference type="GO" id="GO:0005516">
    <property type="term" value="F:calmodulin binding"/>
    <property type="evidence" value="ECO:0007669"/>
    <property type="project" value="InterPro"/>
</dbReference>
<dbReference type="AlphaFoldDB" id="A0A7R8W1C8"/>
<evidence type="ECO:0000313" key="1">
    <source>
        <dbReference type="EMBL" id="CAD7222982.1"/>
    </source>
</evidence>
<dbReference type="InterPro" id="IPR036122">
    <property type="entry name" value="CaM-bd_dom_sf"/>
</dbReference>
<dbReference type="Pfam" id="PF03530">
    <property type="entry name" value="SK_channel"/>
    <property type="match status" value="1"/>
</dbReference>
<name>A0A7R8W1C8_9CRUS</name>
<dbReference type="PANTHER" id="PTHR10153">
    <property type="entry name" value="SMALL CONDUCTANCE CALCIUM-ACTIVATED POTASSIUM CHANNEL"/>
    <property type="match status" value="1"/>
</dbReference>
<dbReference type="PRINTS" id="PR01451">
    <property type="entry name" value="SKCHANNEL"/>
</dbReference>
<reference evidence="1" key="1">
    <citation type="submission" date="2020-11" db="EMBL/GenBank/DDBJ databases">
        <authorList>
            <person name="Tran Van P."/>
        </authorList>
    </citation>
    <scope>NUCLEOTIDE SEQUENCE</scope>
</reference>
<dbReference type="Gene3D" id="1.10.287.70">
    <property type="match status" value="1"/>
</dbReference>
<organism evidence="1">
    <name type="scientific">Cyprideis torosa</name>
    <dbReference type="NCBI Taxonomy" id="163714"/>
    <lineage>
        <taxon>Eukaryota</taxon>
        <taxon>Metazoa</taxon>
        <taxon>Ecdysozoa</taxon>
        <taxon>Arthropoda</taxon>
        <taxon>Crustacea</taxon>
        <taxon>Oligostraca</taxon>
        <taxon>Ostracoda</taxon>
        <taxon>Podocopa</taxon>
        <taxon>Podocopida</taxon>
        <taxon>Cytherocopina</taxon>
        <taxon>Cytheroidea</taxon>
        <taxon>Cytherideidae</taxon>
        <taxon>Cyprideis</taxon>
    </lineage>
</organism>
<proteinExistence type="predicted"/>
<dbReference type="SUPFAM" id="SSF81327">
    <property type="entry name" value="Small-conductance potassium channel"/>
    <property type="match status" value="1"/>
</dbReference>
<accession>A0A7R8W1C8</accession>
<dbReference type="InterPro" id="IPR015449">
    <property type="entry name" value="K_chnl_Ca-activ_SK"/>
</dbReference>